<sequence>MTTPSTTCPWWCTDHRSGETAEDEQHARVFPVPGGAWVAILHGTLPGDRIELAYGAEAYAASAGEGRAFAAALQHAADVFDRIVADLERAAGLAGDRRRVSARRSP</sequence>
<organism evidence="1 2">
    <name type="scientific">Aeromicrobium choanae</name>
    <dbReference type="NCBI Taxonomy" id="1736691"/>
    <lineage>
        <taxon>Bacteria</taxon>
        <taxon>Bacillati</taxon>
        <taxon>Actinomycetota</taxon>
        <taxon>Actinomycetes</taxon>
        <taxon>Propionibacteriales</taxon>
        <taxon>Nocardioidaceae</taxon>
        <taxon>Aeromicrobium</taxon>
    </lineage>
</organism>
<keyword evidence="2" id="KW-1185">Reference proteome</keyword>
<dbReference type="RefSeq" id="WP_078698991.1">
    <property type="nucleotide sequence ID" value="NZ_LT796768.1"/>
</dbReference>
<dbReference type="OrthoDB" id="10005038at2"/>
<accession>A0A1T4YTE8</accession>
<proteinExistence type="predicted"/>
<gene>
    <name evidence="1" type="ORF">SAMN06295964_0847</name>
</gene>
<dbReference type="Proteomes" id="UP000191040">
    <property type="component" value="Chromosome I"/>
</dbReference>
<reference evidence="2" key="1">
    <citation type="submission" date="2017-02" db="EMBL/GenBank/DDBJ databases">
        <authorList>
            <person name="Varghese N."/>
            <person name="Submissions S."/>
        </authorList>
    </citation>
    <scope>NUCLEOTIDE SEQUENCE [LARGE SCALE GENOMIC DNA]</scope>
    <source>
        <strain evidence="2">9H-4</strain>
    </source>
</reference>
<evidence type="ECO:0000313" key="2">
    <source>
        <dbReference type="Proteomes" id="UP000191040"/>
    </source>
</evidence>
<protein>
    <submittedName>
        <fullName evidence="1">Uncharacterized protein</fullName>
    </submittedName>
</protein>
<dbReference type="AlphaFoldDB" id="A0A1T4YTE8"/>
<dbReference type="EMBL" id="LT796768">
    <property type="protein sequence ID" value="SKB05137.1"/>
    <property type="molecule type" value="Genomic_DNA"/>
</dbReference>
<evidence type="ECO:0000313" key="1">
    <source>
        <dbReference type="EMBL" id="SKB05137.1"/>
    </source>
</evidence>
<name>A0A1T4YTE8_9ACTN</name>